<dbReference type="AlphaFoldDB" id="A0A6B2LXQ4"/>
<accession>A0A6B2LXQ4</accession>
<protein>
    <submittedName>
        <fullName evidence="1">Uncharacterized protein</fullName>
    </submittedName>
</protein>
<proteinExistence type="predicted"/>
<sequence length="62" mass="6962">MFTSTPDHVTLQIRTKPPVLSVFQSMRMENVSSCYLVCTPSMQCVLTSGCLKRILVPFVNLL</sequence>
<dbReference type="EMBL" id="GIBP01012698">
    <property type="protein sequence ID" value="NDV41667.1"/>
    <property type="molecule type" value="Transcribed_RNA"/>
</dbReference>
<reference evidence="1" key="1">
    <citation type="journal article" date="2020" name="J. Eukaryot. Microbiol.">
        <title>De novo Sequencing, Assembly and Annotation of the Transcriptome for the Free-Living Testate Amoeba Arcella intermedia.</title>
        <authorList>
            <person name="Ribeiro G.M."/>
            <person name="Porfirio-Sousa A.L."/>
            <person name="Maurer-Alcala X.X."/>
            <person name="Katz L.A."/>
            <person name="Lahr D.J.G."/>
        </authorList>
    </citation>
    <scope>NUCLEOTIDE SEQUENCE</scope>
</reference>
<evidence type="ECO:0000313" key="1">
    <source>
        <dbReference type="EMBL" id="NDV41667.1"/>
    </source>
</evidence>
<organism evidence="1">
    <name type="scientific">Arcella intermedia</name>
    <dbReference type="NCBI Taxonomy" id="1963864"/>
    <lineage>
        <taxon>Eukaryota</taxon>
        <taxon>Amoebozoa</taxon>
        <taxon>Tubulinea</taxon>
        <taxon>Elardia</taxon>
        <taxon>Arcellinida</taxon>
        <taxon>Sphaerothecina</taxon>
        <taxon>Arcellidae</taxon>
        <taxon>Arcella</taxon>
    </lineage>
</organism>
<name>A0A6B2LXQ4_9EUKA</name>